<dbReference type="Pfam" id="PF00168">
    <property type="entry name" value="C2"/>
    <property type="match status" value="1"/>
</dbReference>
<dbReference type="SMART" id="SM00239">
    <property type="entry name" value="C2"/>
    <property type="match status" value="1"/>
</dbReference>
<dbReference type="CDD" id="cd00030">
    <property type="entry name" value="C2"/>
    <property type="match status" value="1"/>
</dbReference>
<dbReference type="GO" id="GO:0010628">
    <property type="term" value="P:positive regulation of gene expression"/>
    <property type="evidence" value="ECO:0007669"/>
    <property type="project" value="TreeGrafter"/>
</dbReference>
<keyword evidence="3" id="KW-1185">Reference proteome</keyword>
<accession>A0A165TT19</accession>
<protein>
    <recommendedName>
        <fullName evidence="1">C2 domain-containing protein</fullName>
    </recommendedName>
</protein>
<dbReference type="Proteomes" id="UP000076727">
    <property type="component" value="Unassembled WGS sequence"/>
</dbReference>
<dbReference type="SUPFAM" id="SSF49562">
    <property type="entry name" value="C2 domain (Calcium/lipid-binding domain, CaLB)"/>
    <property type="match status" value="1"/>
</dbReference>
<sequence length="427" mass="47620">MSTFNDVTFYFQSASGLPKMDMVGNGDPYFVARLEGKVEYIPSVKENTRSPVWNEEWIVKNVPQGATLGVELADKDNRGMADDYIGHFKIDVSSGEQVAQITVGKPVGRNRGTFQLKIDLVPSTDPDAHRYSFEFDGPVHYSLHYSPTMGRLTSADSRLYATWKVYLRGVRRCFGDAVQSWTSKARLTFEGPASAAIRAVKHNAHRMLYARAISNTFGVLEQPSDVFQLLHGSSAPGADGVGAPSPFAHRIKPAVYTYVIAINDDSMRFSETGARYLVNMVSKHWLHSDCAEAVRFAGEFHPRPEGGWDKFSDDKRDEDVRWELVIDNNSGTYAPKKEMLPALKKVLEMNLPGFTILALDREDPEVARSSEACRAYAISKRGVHIEDLQPHVPPGNKTLFEIASEHLHMRQTSLLLENLMGHTDVAA</sequence>
<dbReference type="PANTHER" id="PTHR47800">
    <property type="entry name" value="C2 DOMAIN-CONTAINING PROTEIN"/>
    <property type="match status" value="1"/>
</dbReference>
<proteinExistence type="predicted"/>
<dbReference type="PANTHER" id="PTHR47800:SF5">
    <property type="entry name" value="FER-1-LIKE PROTEIN 6"/>
    <property type="match status" value="1"/>
</dbReference>
<gene>
    <name evidence="2" type="ORF">DAEQUDRAFT_754288</name>
</gene>
<name>A0A165TT19_9APHY</name>
<organism evidence="2 3">
    <name type="scientific">Daedalea quercina L-15889</name>
    <dbReference type="NCBI Taxonomy" id="1314783"/>
    <lineage>
        <taxon>Eukaryota</taxon>
        <taxon>Fungi</taxon>
        <taxon>Dikarya</taxon>
        <taxon>Basidiomycota</taxon>
        <taxon>Agaricomycotina</taxon>
        <taxon>Agaricomycetes</taxon>
        <taxon>Polyporales</taxon>
        <taxon>Fomitopsis</taxon>
    </lineage>
</organism>
<dbReference type="AlphaFoldDB" id="A0A165TT19"/>
<dbReference type="InterPro" id="IPR035892">
    <property type="entry name" value="C2_domain_sf"/>
</dbReference>
<dbReference type="Gene3D" id="2.60.40.150">
    <property type="entry name" value="C2 domain"/>
    <property type="match status" value="1"/>
</dbReference>
<feature type="domain" description="C2" evidence="1">
    <location>
        <begin position="1"/>
        <end position="105"/>
    </location>
</feature>
<dbReference type="EMBL" id="KV429035">
    <property type="protein sequence ID" value="KZT73904.1"/>
    <property type="molecule type" value="Genomic_DNA"/>
</dbReference>
<dbReference type="OrthoDB" id="73919at2759"/>
<evidence type="ECO:0000313" key="2">
    <source>
        <dbReference type="EMBL" id="KZT73904.1"/>
    </source>
</evidence>
<evidence type="ECO:0000259" key="1">
    <source>
        <dbReference type="PROSITE" id="PS50004"/>
    </source>
</evidence>
<dbReference type="PROSITE" id="PS50004">
    <property type="entry name" value="C2"/>
    <property type="match status" value="1"/>
</dbReference>
<dbReference type="STRING" id="1314783.A0A165TT19"/>
<evidence type="ECO:0000313" key="3">
    <source>
        <dbReference type="Proteomes" id="UP000076727"/>
    </source>
</evidence>
<dbReference type="InterPro" id="IPR000008">
    <property type="entry name" value="C2_dom"/>
</dbReference>
<reference evidence="2 3" key="1">
    <citation type="journal article" date="2016" name="Mol. Biol. Evol.">
        <title>Comparative Genomics of Early-Diverging Mushroom-Forming Fungi Provides Insights into the Origins of Lignocellulose Decay Capabilities.</title>
        <authorList>
            <person name="Nagy L.G."/>
            <person name="Riley R."/>
            <person name="Tritt A."/>
            <person name="Adam C."/>
            <person name="Daum C."/>
            <person name="Floudas D."/>
            <person name="Sun H."/>
            <person name="Yadav J.S."/>
            <person name="Pangilinan J."/>
            <person name="Larsson K.H."/>
            <person name="Matsuura K."/>
            <person name="Barry K."/>
            <person name="Labutti K."/>
            <person name="Kuo R."/>
            <person name="Ohm R.A."/>
            <person name="Bhattacharya S.S."/>
            <person name="Shirouzu T."/>
            <person name="Yoshinaga Y."/>
            <person name="Martin F.M."/>
            <person name="Grigoriev I.V."/>
            <person name="Hibbett D.S."/>
        </authorList>
    </citation>
    <scope>NUCLEOTIDE SEQUENCE [LARGE SCALE GENOMIC DNA]</scope>
    <source>
        <strain evidence="2 3">L-15889</strain>
    </source>
</reference>